<reference evidence="2" key="1">
    <citation type="submission" date="2022-11" db="UniProtKB">
        <authorList>
            <consortium name="WormBaseParasite"/>
        </authorList>
    </citation>
    <scope>IDENTIFICATION</scope>
</reference>
<evidence type="ECO:0000313" key="2">
    <source>
        <dbReference type="WBParaSite" id="PS1159_v2.g4666.t1"/>
    </source>
</evidence>
<organism evidence="1 2">
    <name type="scientific">Panagrolaimus sp. PS1159</name>
    <dbReference type="NCBI Taxonomy" id="55785"/>
    <lineage>
        <taxon>Eukaryota</taxon>
        <taxon>Metazoa</taxon>
        <taxon>Ecdysozoa</taxon>
        <taxon>Nematoda</taxon>
        <taxon>Chromadorea</taxon>
        <taxon>Rhabditida</taxon>
        <taxon>Tylenchina</taxon>
        <taxon>Panagrolaimomorpha</taxon>
        <taxon>Panagrolaimoidea</taxon>
        <taxon>Panagrolaimidae</taxon>
        <taxon>Panagrolaimus</taxon>
    </lineage>
</organism>
<dbReference type="Proteomes" id="UP000887580">
    <property type="component" value="Unplaced"/>
</dbReference>
<dbReference type="WBParaSite" id="PS1159_v2.g4666.t1">
    <property type="protein sequence ID" value="PS1159_v2.g4666.t1"/>
    <property type="gene ID" value="PS1159_v2.g4666"/>
</dbReference>
<accession>A0AC35GFV3</accession>
<sequence length="100" mass="11345">MVAEEFCIHMGGHLVSIHDALIDALLAQEGANHFLTDFWIGLTDLTSAGNWSWMDGTVYDFKDWEKGEPKNIIKIHFQNLKVPKISAMLKLIGTIYRLTL</sequence>
<proteinExistence type="predicted"/>
<name>A0AC35GFV3_9BILA</name>
<evidence type="ECO:0000313" key="1">
    <source>
        <dbReference type="Proteomes" id="UP000887580"/>
    </source>
</evidence>
<protein>
    <submittedName>
        <fullName evidence="2">C-type lectin domain-containing protein</fullName>
    </submittedName>
</protein>